<dbReference type="Gene3D" id="3.40.630.40">
    <property type="entry name" value="Zn-dependent exopeptidases"/>
    <property type="match status" value="1"/>
</dbReference>
<proteinExistence type="predicted"/>
<gene>
    <name evidence="1" type="ORF">JCM17846_26690</name>
</gene>
<reference evidence="1 2" key="1">
    <citation type="submission" date="2019-09" db="EMBL/GenBank/DDBJ databases">
        <title>NBRP : Genome information of microbial organism related human and environment.</title>
        <authorList>
            <person name="Hattori M."/>
            <person name="Oshima K."/>
            <person name="Inaba H."/>
            <person name="Suda W."/>
            <person name="Sakamoto M."/>
            <person name="Iino T."/>
            <person name="Kitahara M."/>
            <person name="Oshida Y."/>
            <person name="Iida T."/>
            <person name="Kudo T."/>
            <person name="Itoh T."/>
            <person name="Ohkuma M."/>
        </authorList>
    </citation>
    <scope>NUCLEOTIDE SEQUENCE [LARGE SCALE GENOMIC DNA]</scope>
    <source>
        <strain evidence="1 2">Q-1</strain>
    </source>
</reference>
<name>A0A5A7NAN8_9PROT</name>
<sequence length="246" mass="27204">MYRSEGRGGVLILCDHASAHIPDDYEGLGLDRAVLSTHIAVDIGAAEVSLLLADLLDAPALLAPVSRLVVDLNRDPETQDPCPPISDGIPIPGNTALDEAARVARLDRWFHPYHKAAEDQLAAMMARGEQPIVIGLHSFTPVMKGEPRPWQIGFLYAGDNRLYRAMQPKLASDWGLHVGDNQPYSGAELYYTMHRHGERHGLMQATIEIRQDLIANAEGQRHWADILAQTLRPLLLKRAPLLPKKD</sequence>
<evidence type="ECO:0000313" key="2">
    <source>
        <dbReference type="Proteomes" id="UP000324996"/>
    </source>
</evidence>
<organism evidence="1 2">
    <name type="scientific">Iodidimonas nitroreducens</name>
    <dbReference type="NCBI Taxonomy" id="1236968"/>
    <lineage>
        <taxon>Bacteria</taxon>
        <taxon>Pseudomonadati</taxon>
        <taxon>Pseudomonadota</taxon>
        <taxon>Alphaproteobacteria</taxon>
        <taxon>Iodidimonadales</taxon>
        <taxon>Iodidimonadaceae</taxon>
        <taxon>Iodidimonas</taxon>
    </lineage>
</organism>
<dbReference type="GO" id="GO:0016787">
    <property type="term" value="F:hydrolase activity"/>
    <property type="evidence" value="ECO:0007669"/>
    <property type="project" value="UniProtKB-KW"/>
</dbReference>
<dbReference type="PIRSF" id="PIRSF029730">
    <property type="entry name" value="UCP029730"/>
    <property type="match status" value="1"/>
</dbReference>
<dbReference type="RefSeq" id="WP_150007300.1">
    <property type="nucleotide sequence ID" value="NZ_BKCN01000016.1"/>
</dbReference>
<dbReference type="EMBL" id="BKCN01000016">
    <property type="protein sequence ID" value="GER04987.1"/>
    <property type="molecule type" value="Genomic_DNA"/>
</dbReference>
<dbReference type="InterPro" id="IPR007709">
    <property type="entry name" value="N-FG_amidohydro"/>
</dbReference>
<keyword evidence="1" id="KW-0378">Hydrolase</keyword>
<dbReference type="Proteomes" id="UP000324996">
    <property type="component" value="Unassembled WGS sequence"/>
</dbReference>
<accession>A0A5A7NAN8</accession>
<dbReference type="Pfam" id="PF05013">
    <property type="entry name" value="FGase"/>
    <property type="match status" value="1"/>
</dbReference>
<dbReference type="InterPro" id="IPR011227">
    <property type="entry name" value="UCP029730"/>
</dbReference>
<keyword evidence="2" id="KW-1185">Reference proteome</keyword>
<protein>
    <submittedName>
        <fullName evidence="1">N-formylglutamate amidohydrolase</fullName>
    </submittedName>
</protein>
<comment type="caution">
    <text evidence="1">The sequence shown here is derived from an EMBL/GenBank/DDBJ whole genome shotgun (WGS) entry which is preliminary data.</text>
</comment>
<dbReference type="AlphaFoldDB" id="A0A5A7NAN8"/>
<evidence type="ECO:0000313" key="1">
    <source>
        <dbReference type="EMBL" id="GER04987.1"/>
    </source>
</evidence>
<dbReference type="SUPFAM" id="SSF53187">
    <property type="entry name" value="Zn-dependent exopeptidases"/>
    <property type="match status" value="1"/>
</dbReference>